<comment type="caution">
    <text evidence="2">The sequence shown here is derived from an EMBL/GenBank/DDBJ whole genome shotgun (WGS) entry which is preliminary data.</text>
</comment>
<proteinExistence type="predicted"/>
<feature type="signal peptide" evidence="1">
    <location>
        <begin position="1"/>
        <end position="19"/>
    </location>
</feature>
<sequence>MQILSAWLLACAVVHGALGDKSATKSLLASSGWQEMDARGNPVYKELAAKAATSYTKDVDFYLVLKEVETVEKKVP</sequence>
<evidence type="ECO:0000313" key="3">
    <source>
        <dbReference type="Proteomes" id="UP001321473"/>
    </source>
</evidence>
<accession>A0AAQ4F3C9</accession>
<dbReference type="AlphaFoldDB" id="A0AAQ4F3C9"/>
<feature type="chain" id="PRO_5042989270" description="Secreted protein" evidence="1">
    <location>
        <begin position="20"/>
        <end position="76"/>
    </location>
</feature>
<evidence type="ECO:0000256" key="1">
    <source>
        <dbReference type="SAM" id="SignalP"/>
    </source>
</evidence>
<reference evidence="2 3" key="1">
    <citation type="journal article" date="2023" name="Arcadia Sci">
        <title>De novo assembly of a long-read Amblyomma americanum tick genome.</title>
        <authorList>
            <person name="Chou S."/>
            <person name="Poskanzer K.E."/>
            <person name="Rollins M."/>
            <person name="Thuy-Boun P.S."/>
        </authorList>
    </citation>
    <scope>NUCLEOTIDE SEQUENCE [LARGE SCALE GENOMIC DNA]</scope>
    <source>
        <strain evidence="2">F_SG_1</strain>
        <tissue evidence="2">Salivary glands</tissue>
    </source>
</reference>
<keyword evidence="1" id="KW-0732">Signal</keyword>
<evidence type="ECO:0008006" key="4">
    <source>
        <dbReference type="Google" id="ProtNLM"/>
    </source>
</evidence>
<name>A0AAQ4F3C9_AMBAM</name>
<gene>
    <name evidence="2" type="ORF">V5799_017052</name>
</gene>
<evidence type="ECO:0000313" key="2">
    <source>
        <dbReference type="EMBL" id="KAK8781607.1"/>
    </source>
</evidence>
<dbReference type="EMBL" id="JARKHS020007510">
    <property type="protein sequence ID" value="KAK8781607.1"/>
    <property type="molecule type" value="Genomic_DNA"/>
</dbReference>
<keyword evidence="3" id="KW-1185">Reference proteome</keyword>
<dbReference type="Proteomes" id="UP001321473">
    <property type="component" value="Unassembled WGS sequence"/>
</dbReference>
<protein>
    <recommendedName>
        <fullName evidence="4">Secreted protein</fullName>
    </recommendedName>
</protein>
<organism evidence="2 3">
    <name type="scientific">Amblyomma americanum</name>
    <name type="common">Lone star tick</name>
    <dbReference type="NCBI Taxonomy" id="6943"/>
    <lineage>
        <taxon>Eukaryota</taxon>
        <taxon>Metazoa</taxon>
        <taxon>Ecdysozoa</taxon>
        <taxon>Arthropoda</taxon>
        <taxon>Chelicerata</taxon>
        <taxon>Arachnida</taxon>
        <taxon>Acari</taxon>
        <taxon>Parasitiformes</taxon>
        <taxon>Ixodida</taxon>
        <taxon>Ixodoidea</taxon>
        <taxon>Ixodidae</taxon>
        <taxon>Amblyomminae</taxon>
        <taxon>Amblyomma</taxon>
    </lineage>
</organism>